<dbReference type="RefSeq" id="WP_142037118.1">
    <property type="nucleotide sequence ID" value="NZ_JBHTGS010000001.1"/>
</dbReference>
<feature type="transmembrane region" description="Helical" evidence="1">
    <location>
        <begin position="90"/>
        <end position="109"/>
    </location>
</feature>
<keyword evidence="1" id="KW-1133">Transmembrane helix</keyword>
<accession>A0A543AUA2</accession>
<keyword evidence="1" id="KW-0472">Membrane</keyword>
<gene>
    <name evidence="2" type="ORF">FB566_1670</name>
</gene>
<organism evidence="2 3">
    <name type="scientific">Stackebrandtia endophytica</name>
    <dbReference type="NCBI Taxonomy" id="1496996"/>
    <lineage>
        <taxon>Bacteria</taxon>
        <taxon>Bacillati</taxon>
        <taxon>Actinomycetota</taxon>
        <taxon>Actinomycetes</taxon>
        <taxon>Glycomycetales</taxon>
        <taxon>Glycomycetaceae</taxon>
        <taxon>Stackebrandtia</taxon>
    </lineage>
</organism>
<feature type="transmembrane region" description="Helical" evidence="1">
    <location>
        <begin position="230"/>
        <end position="253"/>
    </location>
</feature>
<keyword evidence="3" id="KW-1185">Reference proteome</keyword>
<feature type="transmembrane region" description="Helical" evidence="1">
    <location>
        <begin position="7"/>
        <end position="29"/>
    </location>
</feature>
<dbReference type="InParanoid" id="A0A543AUA2"/>
<dbReference type="EMBL" id="VFOW01000001">
    <property type="protein sequence ID" value="TQL76149.1"/>
    <property type="molecule type" value="Genomic_DNA"/>
</dbReference>
<feature type="transmembrane region" description="Helical" evidence="1">
    <location>
        <begin position="191"/>
        <end position="210"/>
    </location>
</feature>
<protein>
    <submittedName>
        <fullName evidence="2">Uncharacterized protein</fullName>
    </submittedName>
</protein>
<keyword evidence="1" id="KW-0812">Transmembrane</keyword>
<proteinExistence type="predicted"/>
<name>A0A543AUA2_9ACTN</name>
<comment type="caution">
    <text evidence="2">The sequence shown here is derived from an EMBL/GenBank/DDBJ whole genome shotgun (WGS) entry which is preliminary data.</text>
</comment>
<dbReference type="OrthoDB" id="2717873at2"/>
<evidence type="ECO:0000256" key="1">
    <source>
        <dbReference type="SAM" id="Phobius"/>
    </source>
</evidence>
<feature type="transmembrane region" description="Helical" evidence="1">
    <location>
        <begin position="316"/>
        <end position="334"/>
    </location>
</feature>
<evidence type="ECO:0000313" key="2">
    <source>
        <dbReference type="EMBL" id="TQL76149.1"/>
    </source>
</evidence>
<sequence length="359" mass="37852">MRRDTRWIGYVTAMFGALYAALGVGWAFGMPGFPFGVGDAELVAGGDEAFGLSVLGTATPQITGIGVAIVGVAVAALCTAMTRRVGPRKFLIGAGIVLAVGLTVVIQDFRPLILVAYTPILLISKPLFDWPANVGFAELVSWPRVNLLLLLLAGTAVAATTWRYVRDTADGCGECGRPAIDSKRLTRIGRIAVTVAVVVPLLYCATRWAWALGFPLGLDAEAFAEGQREGLWLAGAALASLGAGGAILTLGLVQRWGEVFPRWMIGLAGRRVPPMLAVVPASLVSVLVTAAGFMYIRLVTVNGVSVKDLAAMLPETIWPLWGGALLVATIAYWWRRTACPACDSGRAVSGKASQEAESR</sequence>
<feature type="transmembrane region" description="Helical" evidence="1">
    <location>
        <begin position="274"/>
        <end position="296"/>
    </location>
</feature>
<reference evidence="2 3" key="1">
    <citation type="submission" date="2019-06" db="EMBL/GenBank/DDBJ databases">
        <title>Sequencing the genomes of 1000 actinobacteria strains.</title>
        <authorList>
            <person name="Klenk H.-P."/>
        </authorList>
    </citation>
    <scope>NUCLEOTIDE SEQUENCE [LARGE SCALE GENOMIC DNA]</scope>
    <source>
        <strain evidence="2 3">DSM 45928</strain>
    </source>
</reference>
<feature type="transmembrane region" description="Helical" evidence="1">
    <location>
        <begin position="145"/>
        <end position="165"/>
    </location>
</feature>
<feature type="transmembrane region" description="Helical" evidence="1">
    <location>
        <begin position="49"/>
        <end position="78"/>
    </location>
</feature>
<dbReference type="AlphaFoldDB" id="A0A543AUA2"/>
<evidence type="ECO:0000313" key="3">
    <source>
        <dbReference type="Proteomes" id="UP000317043"/>
    </source>
</evidence>
<dbReference type="Proteomes" id="UP000317043">
    <property type="component" value="Unassembled WGS sequence"/>
</dbReference>